<name>A0A814Z0C7_ADIRI</name>
<sequence length="777" mass="86918">MGCGSLSKDVVVTPTLVVSSTPTAGAALSNANMSTTIPTAASNNDTTKILIAHHTTQQNISERLKQGLIDQSLQCYLINENTPNSLDIRAKLVQWCDVFVVIISRLYQRTPFCMETLHYAKDVRKSVIAVLAEPNFCPYGALGAISASAIRSIVLSDDQSLIHAVSEITTSARTQIKKKPNTINIKDILENEKAVNAKLLVGSSDCVVLISTADDGSAVAQLVFDSLIATQPSIIIENLSKPNATSSVEKCTVLVGILTPQLEQLSLGQAVFEKARSLSKLIVPVMAIKKWRPEGWLGLVIAGRVFFRIFDQETASKAFYDSNRLTDLRVEIEVGIFHLKLDTAVFEKARSLSKLIVPVMAIKKWRPEGWLGLVIAGRVFFRIFDQETASKAFYDSNRLTDLRVEIEIACQPVPSENQREEIEKQALAKQLDECKSKLSTWPPARKSRLVNLNQIRQPVRIQLPEPHADGYFDHTHHSITRLTFKAPPTLLDQYGLPKRRPLDCMISYQWDKQEFVRQVYEDMNMRNVQVWFDIWGAMQGSTNDAMATGVECAKVLLVFLSKAYVESANCQLEFRYAVQRGKAFVILRTEPGVVLEQWALEAIQSFPQYDVYTYDTLAQPINGVPMIDVIVQAVRLLAQAQPVDPVDDCSSELFEMRTLLDDARDALSEETGEARYKTCTRCGQQYDDYSKDGCKRHAAYFLGGGGLLEDQWYDDYSKDGCKRHAAYFLGGGGLLEDQWVCCRQQTADSPGCRPCEHIDQVREFFTNSQGCSYWKPA</sequence>
<dbReference type="PANTHER" id="PTHR46270">
    <property type="entry name" value="ARMADILLO-TYPE FOLD-RELATED"/>
    <property type="match status" value="1"/>
</dbReference>
<gene>
    <name evidence="2" type="ORF">EDS130_LOCUS27197</name>
</gene>
<accession>A0A814Z0C7</accession>
<dbReference type="Pfam" id="PF13676">
    <property type="entry name" value="TIR_2"/>
    <property type="match status" value="1"/>
</dbReference>
<dbReference type="AlphaFoldDB" id="A0A814Z0C7"/>
<dbReference type="EMBL" id="CAJNOJ010000170">
    <property type="protein sequence ID" value="CAF1236072.1"/>
    <property type="molecule type" value="Genomic_DNA"/>
</dbReference>
<dbReference type="GO" id="GO:0007165">
    <property type="term" value="P:signal transduction"/>
    <property type="evidence" value="ECO:0007669"/>
    <property type="project" value="InterPro"/>
</dbReference>
<comment type="caution">
    <text evidence="2">The sequence shown here is derived from an EMBL/GenBank/DDBJ whole genome shotgun (WGS) entry which is preliminary data.</text>
</comment>
<reference evidence="2" key="1">
    <citation type="submission" date="2021-02" db="EMBL/GenBank/DDBJ databases">
        <authorList>
            <person name="Nowell W R."/>
        </authorList>
    </citation>
    <scope>NUCLEOTIDE SEQUENCE</scope>
</reference>
<dbReference type="PANTHER" id="PTHR46270:SF6">
    <property type="entry name" value="TIR DOMAIN-CONTAINING PROTEIN"/>
    <property type="match status" value="1"/>
</dbReference>
<evidence type="ECO:0000313" key="3">
    <source>
        <dbReference type="Proteomes" id="UP000663852"/>
    </source>
</evidence>
<dbReference type="Gene3D" id="3.40.50.10140">
    <property type="entry name" value="Toll/interleukin-1 receptor homology (TIR) domain"/>
    <property type="match status" value="1"/>
</dbReference>
<organism evidence="2 3">
    <name type="scientific">Adineta ricciae</name>
    <name type="common">Rotifer</name>
    <dbReference type="NCBI Taxonomy" id="249248"/>
    <lineage>
        <taxon>Eukaryota</taxon>
        <taxon>Metazoa</taxon>
        <taxon>Spiralia</taxon>
        <taxon>Gnathifera</taxon>
        <taxon>Rotifera</taxon>
        <taxon>Eurotatoria</taxon>
        <taxon>Bdelloidea</taxon>
        <taxon>Adinetida</taxon>
        <taxon>Adinetidae</taxon>
        <taxon>Adineta</taxon>
    </lineage>
</organism>
<dbReference type="OrthoDB" id="2148946at2759"/>
<dbReference type="InterPro" id="IPR035897">
    <property type="entry name" value="Toll_tir_struct_dom_sf"/>
</dbReference>
<proteinExistence type="predicted"/>
<dbReference type="Proteomes" id="UP000663852">
    <property type="component" value="Unassembled WGS sequence"/>
</dbReference>
<evidence type="ECO:0000313" key="2">
    <source>
        <dbReference type="EMBL" id="CAF1236072.1"/>
    </source>
</evidence>
<feature type="domain" description="TIR" evidence="1">
    <location>
        <begin position="505"/>
        <end position="591"/>
    </location>
</feature>
<dbReference type="SUPFAM" id="SSF52200">
    <property type="entry name" value="Toll/Interleukin receptor TIR domain"/>
    <property type="match status" value="1"/>
</dbReference>
<protein>
    <recommendedName>
        <fullName evidence="1">TIR domain-containing protein</fullName>
    </recommendedName>
</protein>
<dbReference type="InterPro" id="IPR000157">
    <property type="entry name" value="TIR_dom"/>
</dbReference>
<evidence type="ECO:0000259" key="1">
    <source>
        <dbReference type="Pfam" id="PF13676"/>
    </source>
</evidence>